<keyword evidence="1" id="KW-0812">Transmembrane</keyword>
<dbReference type="Pfam" id="PF26041">
    <property type="entry name" value="DUF8011"/>
    <property type="match status" value="1"/>
</dbReference>
<feature type="transmembrane region" description="Helical" evidence="1">
    <location>
        <begin position="72"/>
        <end position="92"/>
    </location>
</feature>
<organism evidence="2 3">
    <name type="scientific">Halostagnicola kamekurae</name>
    <dbReference type="NCBI Taxonomy" id="619731"/>
    <lineage>
        <taxon>Archaea</taxon>
        <taxon>Methanobacteriati</taxon>
        <taxon>Methanobacteriota</taxon>
        <taxon>Stenosarchaea group</taxon>
        <taxon>Halobacteria</taxon>
        <taxon>Halobacteriales</taxon>
        <taxon>Natrialbaceae</taxon>
        <taxon>Halostagnicola</taxon>
    </lineage>
</organism>
<keyword evidence="1" id="KW-0472">Membrane</keyword>
<dbReference type="OrthoDB" id="351217at2157"/>
<gene>
    <name evidence="2" type="ORF">SAMN04488556_3162</name>
</gene>
<sequence>MFSIDETVFSEPSGGLFALVQLCGAFLFSGIYVYYVIMGNSTVGSWMLFIIVGTALSGIAESLPKPRRRAAGVLRLTAIFVQVGLLVALFFAPELLIG</sequence>
<evidence type="ECO:0000256" key="1">
    <source>
        <dbReference type="SAM" id="Phobius"/>
    </source>
</evidence>
<keyword evidence="3" id="KW-1185">Reference proteome</keyword>
<accession>A0A1I6TJB3</accession>
<dbReference type="RefSeq" id="WP_092905871.1">
    <property type="nucleotide sequence ID" value="NZ_FOZS01000003.1"/>
</dbReference>
<dbReference type="AlphaFoldDB" id="A0A1I6TJB3"/>
<dbReference type="InterPro" id="IPR058324">
    <property type="entry name" value="DUF8011"/>
</dbReference>
<name>A0A1I6TJB3_9EURY</name>
<evidence type="ECO:0000313" key="3">
    <source>
        <dbReference type="Proteomes" id="UP000199199"/>
    </source>
</evidence>
<feature type="transmembrane region" description="Helical" evidence="1">
    <location>
        <begin position="16"/>
        <end position="37"/>
    </location>
</feature>
<reference evidence="3" key="1">
    <citation type="submission" date="2016-10" db="EMBL/GenBank/DDBJ databases">
        <authorList>
            <person name="Varghese N."/>
            <person name="Submissions S."/>
        </authorList>
    </citation>
    <scope>NUCLEOTIDE SEQUENCE [LARGE SCALE GENOMIC DNA]</scope>
    <source>
        <strain evidence="3">DSM 22427</strain>
    </source>
</reference>
<protein>
    <submittedName>
        <fullName evidence="2">Uncharacterized protein</fullName>
    </submittedName>
</protein>
<evidence type="ECO:0000313" key="2">
    <source>
        <dbReference type="EMBL" id="SFS89313.1"/>
    </source>
</evidence>
<dbReference type="EMBL" id="FOZS01000003">
    <property type="protein sequence ID" value="SFS89313.1"/>
    <property type="molecule type" value="Genomic_DNA"/>
</dbReference>
<dbReference type="Proteomes" id="UP000199199">
    <property type="component" value="Unassembled WGS sequence"/>
</dbReference>
<feature type="transmembrane region" description="Helical" evidence="1">
    <location>
        <begin position="43"/>
        <end position="60"/>
    </location>
</feature>
<keyword evidence="1" id="KW-1133">Transmembrane helix</keyword>
<proteinExistence type="predicted"/>